<dbReference type="PANTHER" id="PTHR46084">
    <property type="entry name" value="PROTEIN MALE DISCOVERER 2"/>
    <property type="match status" value="1"/>
</dbReference>
<evidence type="ECO:0000256" key="7">
    <source>
        <dbReference type="ARBA" id="ARBA00022989"/>
    </source>
</evidence>
<dbReference type="Gene3D" id="3.80.10.10">
    <property type="entry name" value="Ribonuclease Inhibitor"/>
    <property type="match status" value="1"/>
</dbReference>
<dbReference type="GO" id="GO:0005524">
    <property type="term" value="F:ATP binding"/>
    <property type="evidence" value="ECO:0007669"/>
    <property type="project" value="InterPro"/>
</dbReference>
<gene>
    <name evidence="15" type="ORF">FSB_LOCUS59653</name>
</gene>
<dbReference type="Pfam" id="PF08263">
    <property type="entry name" value="LRRNT_2"/>
    <property type="match status" value="1"/>
</dbReference>
<name>A0A2N9J5Y8_FAGSY</name>
<reference evidence="15" key="1">
    <citation type="submission" date="2018-02" db="EMBL/GenBank/DDBJ databases">
        <authorList>
            <person name="Cohen D.B."/>
            <person name="Kent A.D."/>
        </authorList>
    </citation>
    <scope>NUCLEOTIDE SEQUENCE</scope>
</reference>
<dbReference type="FunFam" id="3.80.10.10:FF:000400">
    <property type="entry name" value="Nuclear pore complex protein NUP107"/>
    <property type="match status" value="1"/>
</dbReference>
<evidence type="ECO:0000256" key="3">
    <source>
        <dbReference type="ARBA" id="ARBA00022614"/>
    </source>
</evidence>
<dbReference type="Gene3D" id="3.30.200.20">
    <property type="entry name" value="Phosphorylase Kinase, domain 1"/>
    <property type="match status" value="1"/>
</dbReference>
<dbReference type="FunFam" id="3.30.200.20:FF:000489">
    <property type="entry name" value="Inactive receptor-like serine/threonine-protein kinase"/>
    <property type="match status" value="1"/>
</dbReference>
<evidence type="ECO:0000256" key="8">
    <source>
        <dbReference type="ARBA" id="ARBA00023136"/>
    </source>
</evidence>
<dbReference type="Pfam" id="PF07714">
    <property type="entry name" value="PK_Tyr_Ser-Thr"/>
    <property type="match status" value="1"/>
</dbReference>
<dbReference type="InterPro" id="IPR011009">
    <property type="entry name" value="Kinase-like_dom_sf"/>
</dbReference>
<evidence type="ECO:0000256" key="6">
    <source>
        <dbReference type="ARBA" id="ARBA00022737"/>
    </source>
</evidence>
<dbReference type="GO" id="GO:0004672">
    <property type="term" value="F:protein kinase activity"/>
    <property type="evidence" value="ECO:0007669"/>
    <property type="project" value="InterPro"/>
</dbReference>
<dbReference type="SUPFAM" id="SSF56112">
    <property type="entry name" value="Protein kinase-like (PK-like)"/>
    <property type="match status" value="1"/>
</dbReference>
<feature type="transmembrane region" description="Helical" evidence="12">
    <location>
        <begin position="354"/>
        <end position="377"/>
    </location>
</feature>
<dbReference type="InterPro" id="IPR001611">
    <property type="entry name" value="Leu-rich_rpt"/>
</dbReference>
<proteinExistence type="inferred from homology"/>
<evidence type="ECO:0000256" key="2">
    <source>
        <dbReference type="ARBA" id="ARBA00022512"/>
    </source>
</evidence>
<feature type="compositionally biased region" description="Low complexity" evidence="11">
    <location>
        <begin position="245"/>
        <end position="294"/>
    </location>
</feature>
<keyword evidence="4 12" id="KW-0812">Transmembrane</keyword>
<dbReference type="EMBL" id="OIVN01006378">
    <property type="protein sequence ID" value="SPD31771.1"/>
    <property type="molecule type" value="Genomic_DNA"/>
</dbReference>
<feature type="domain" description="Protein kinase" evidence="14">
    <location>
        <begin position="417"/>
        <end position="681"/>
    </location>
</feature>
<feature type="signal peptide" evidence="13">
    <location>
        <begin position="1"/>
        <end position="34"/>
    </location>
</feature>
<evidence type="ECO:0000256" key="12">
    <source>
        <dbReference type="SAM" id="Phobius"/>
    </source>
</evidence>
<dbReference type="InterPro" id="IPR013210">
    <property type="entry name" value="LRR_N_plant-typ"/>
</dbReference>
<evidence type="ECO:0000256" key="4">
    <source>
        <dbReference type="ARBA" id="ARBA00022692"/>
    </source>
</evidence>
<keyword evidence="2" id="KW-0964">Secreted</keyword>
<dbReference type="PANTHER" id="PTHR46084:SF14">
    <property type="entry name" value="PROTEIN KINASE DOMAIN-CONTAINING PROTEIN"/>
    <property type="match status" value="1"/>
</dbReference>
<protein>
    <recommendedName>
        <fullName evidence="14">Protein kinase domain-containing protein</fullName>
    </recommendedName>
</protein>
<evidence type="ECO:0000256" key="5">
    <source>
        <dbReference type="ARBA" id="ARBA00022729"/>
    </source>
</evidence>
<keyword evidence="6" id="KW-0677">Repeat</keyword>
<evidence type="ECO:0000256" key="13">
    <source>
        <dbReference type="SAM" id="SignalP"/>
    </source>
</evidence>
<feature type="region of interest" description="Disordered" evidence="11">
    <location>
        <begin position="221"/>
        <end position="345"/>
    </location>
</feature>
<dbReference type="InterPro" id="IPR001245">
    <property type="entry name" value="Ser-Thr/Tyr_kinase_cat_dom"/>
</dbReference>
<evidence type="ECO:0000256" key="1">
    <source>
        <dbReference type="ARBA" id="ARBA00004191"/>
    </source>
</evidence>
<dbReference type="AlphaFoldDB" id="A0A2N9J5Y8"/>
<feature type="chain" id="PRO_5014660400" description="Protein kinase domain-containing protein" evidence="13">
    <location>
        <begin position="35"/>
        <end position="709"/>
    </location>
</feature>
<dbReference type="PROSITE" id="PS50011">
    <property type="entry name" value="PROTEIN_KINASE_DOM"/>
    <property type="match status" value="1"/>
</dbReference>
<organism evidence="15">
    <name type="scientific">Fagus sylvatica</name>
    <name type="common">Beechnut</name>
    <dbReference type="NCBI Taxonomy" id="28930"/>
    <lineage>
        <taxon>Eukaryota</taxon>
        <taxon>Viridiplantae</taxon>
        <taxon>Streptophyta</taxon>
        <taxon>Embryophyta</taxon>
        <taxon>Tracheophyta</taxon>
        <taxon>Spermatophyta</taxon>
        <taxon>Magnoliopsida</taxon>
        <taxon>eudicotyledons</taxon>
        <taxon>Gunneridae</taxon>
        <taxon>Pentapetalae</taxon>
        <taxon>rosids</taxon>
        <taxon>fabids</taxon>
        <taxon>Fagales</taxon>
        <taxon>Fagaceae</taxon>
        <taxon>Fagus</taxon>
    </lineage>
</organism>
<keyword evidence="3" id="KW-0433">Leucine-rich repeat</keyword>
<comment type="subcellular location">
    <subcellularLocation>
        <location evidence="10">Endomembrane system</location>
        <topology evidence="10">Single-pass type I membrane protein</topology>
    </subcellularLocation>
    <subcellularLocation>
        <location evidence="1">Secreted</location>
        <location evidence="1">Cell wall</location>
    </subcellularLocation>
</comment>
<accession>A0A2N9J5Y8</accession>
<feature type="compositionally biased region" description="Pro residues" evidence="11">
    <location>
        <begin position="300"/>
        <end position="317"/>
    </location>
</feature>
<comment type="similarity">
    <text evidence="9">Belongs to the polygalacturonase-inhibiting protein family.</text>
</comment>
<keyword evidence="5 13" id="KW-0732">Signal</keyword>
<keyword evidence="8 12" id="KW-0472">Membrane</keyword>
<feature type="compositionally biased region" description="Polar residues" evidence="11">
    <location>
        <begin position="335"/>
        <end position="345"/>
    </location>
</feature>
<dbReference type="Pfam" id="PF00560">
    <property type="entry name" value="LRR_1"/>
    <property type="match status" value="1"/>
</dbReference>
<dbReference type="Gene3D" id="1.10.510.10">
    <property type="entry name" value="Transferase(Phosphotransferase) domain 1"/>
    <property type="match status" value="1"/>
</dbReference>
<dbReference type="GO" id="GO:0012505">
    <property type="term" value="C:endomembrane system"/>
    <property type="evidence" value="ECO:0007669"/>
    <property type="project" value="UniProtKB-SubCell"/>
</dbReference>
<keyword evidence="2" id="KW-0134">Cell wall</keyword>
<dbReference type="SUPFAM" id="SSF52058">
    <property type="entry name" value="L domain-like"/>
    <property type="match status" value="1"/>
</dbReference>
<evidence type="ECO:0000259" key="14">
    <source>
        <dbReference type="PROSITE" id="PS50011"/>
    </source>
</evidence>
<evidence type="ECO:0000256" key="10">
    <source>
        <dbReference type="ARBA" id="ARBA00046288"/>
    </source>
</evidence>
<evidence type="ECO:0000256" key="11">
    <source>
        <dbReference type="SAM" id="MobiDB-lite"/>
    </source>
</evidence>
<dbReference type="InterPro" id="IPR032675">
    <property type="entry name" value="LRR_dom_sf"/>
</dbReference>
<evidence type="ECO:0000256" key="9">
    <source>
        <dbReference type="ARBA" id="ARBA00038043"/>
    </source>
</evidence>
<evidence type="ECO:0000313" key="15">
    <source>
        <dbReference type="EMBL" id="SPD31771.1"/>
    </source>
</evidence>
<sequence length="709" mass="78201">MDGRWRMKGLMKLRMAVFMVVLLLFIQNLSLCSSLNSEGLALLRFRDRVVSDPFGALSDWNDNEGVVDPCSWFGVECSDGKVIILNLKDLCVGGTLAPELGKLAYIKSIILRNNSFSGNIPKEIGDLKNLEVLDLGYNNFSGSFPSDFNNNLSLTTLLLDNNNFLGNLSPELYELKTLSEFQVDDNQLTGTPLRESCNCRSSTWNAAKYGDEAYRRHLLASNPSQGNKDKERGSSSPSPSPSSLPPHYLTPSSSLSPFSPLLAPSGSPLSSSPSSNSPSTSNSPEYSPSQSPSNIFLTPSPSPILAPTPAPTVPANPPIIDSKPTESHWVPNPSPASTPSQAVSKNSKARHHKVLIWVGIVGGCSFLLISAISIVFFRNSKVVTVKPWATGLSGQLQKAFVTGVPKLNRPELEAACEDFSNIIGSFSDGTVYKGTLSSGVEIAVTSSAVTSPEDWSKNLEAQFRKKIAILSNVNHKNFVNLIGFCEEEKPFTRMMVFEYAPNGTVFEHLHIQEAEHLDWGMRLRIAMGMAYCLEYMHQLTPPITHKNLQSSSIYLTEDYAAKISDFSVWNYISASKKETAVTELLEIPSVEPESNVYSFGTILFEMITGRIPYSSDNGYLADWALDYLKGEQPLREMVDPTLKSFRENELEKFFEVIRDCVKPDPKQRTTMREITAKLKEITAVGPDEATPKLSPLWWAEIEIMSTDSS</sequence>
<dbReference type="InterPro" id="IPR000719">
    <property type="entry name" value="Prot_kinase_dom"/>
</dbReference>
<keyword evidence="7 12" id="KW-1133">Transmembrane helix</keyword>